<protein>
    <submittedName>
        <fullName evidence="2">DinB superfamily protein</fullName>
    </submittedName>
</protein>
<dbReference type="STRING" id="947013.SAMN04488109_6648"/>
<dbReference type="Proteomes" id="UP000184212">
    <property type="component" value="Unassembled WGS sequence"/>
</dbReference>
<evidence type="ECO:0000313" key="2">
    <source>
        <dbReference type="EMBL" id="SHI00070.1"/>
    </source>
</evidence>
<keyword evidence="3" id="KW-1185">Reference proteome</keyword>
<dbReference type="InterPro" id="IPR024775">
    <property type="entry name" value="DinB-like"/>
</dbReference>
<evidence type="ECO:0000313" key="3">
    <source>
        <dbReference type="Proteomes" id="UP000184212"/>
    </source>
</evidence>
<dbReference type="EMBL" id="FQWQ01000006">
    <property type="protein sequence ID" value="SHI00070.1"/>
    <property type="molecule type" value="Genomic_DNA"/>
</dbReference>
<dbReference type="Pfam" id="PF12867">
    <property type="entry name" value="DinB_2"/>
    <property type="match status" value="1"/>
</dbReference>
<dbReference type="OrthoDB" id="979115at2"/>
<accession>A0A1M5XJT2</accession>
<dbReference type="InterPro" id="IPR034660">
    <property type="entry name" value="DinB/YfiT-like"/>
</dbReference>
<feature type="domain" description="DinB-like" evidence="1">
    <location>
        <begin position="12"/>
        <end position="168"/>
    </location>
</feature>
<evidence type="ECO:0000259" key="1">
    <source>
        <dbReference type="Pfam" id="PF12867"/>
    </source>
</evidence>
<gene>
    <name evidence="2" type="ORF">SAMN04488109_6648</name>
</gene>
<proteinExistence type="predicted"/>
<organism evidence="2 3">
    <name type="scientific">Chryseolinea serpens</name>
    <dbReference type="NCBI Taxonomy" id="947013"/>
    <lineage>
        <taxon>Bacteria</taxon>
        <taxon>Pseudomonadati</taxon>
        <taxon>Bacteroidota</taxon>
        <taxon>Cytophagia</taxon>
        <taxon>Cytophagales</taxon>
        <taxon>Fulvivirgaceae</taxon>
        <taxon>Chryseolinea</taxon>
    </lineage>
</organism>
<reference evidence="2 3" key="1">
    <citation type="submission" date="2016-11" db="EMBL/GenBank/DDBJ databases">
        <authorList>
            <person name="Jaros S."/>
            <person name="Januszkiewicz K."/>
            <person name="Wedrychowicz H."/>
        </authorList>
    </citation>
    <scope>NUCLEOTIDE SEQUENCE [LARGE SCALE GENOMIC DNA]</scope>
    <source>
        <strain evidence="2 3">DSM 24574</strain>
    </source>
</reference>
<sequence length="172" mass="20090">MNKKLQTRFDRLTLDQQKLLQKLSALSETQLNTSPPGKWPISYIAAHLITSERLSLLYMKKKSQGISGLRNSGMVEEVKMWVLKLSQRFPFKFKAPGYLVEHTPTSEPLADLAQRWNAERGKLRKFLEEIKDEDLYKLVYKHPVAGRLNVLQALDFMIEHFHHHLPQINRLL</sequence>
<name>A0A1M5XJT2_9BACT</name>
<dbReference type="AlphaFoldDB" id="A0A1M5XJT2"/>
<dbReference type="RefSeq" id="WP_073143155.1">
    <property type="nucleotide sequence ID" value="NZ_FQWQ01000006.1"/>
</dbReference>
<dbReference type="SUPFAM" id="SSF109854">
    <property type="entry name" value="DinB/YfiT-like putative metalloenzymes"/>
    <property type="match status" value="1"/>
</dbReference>
<dbReference type="Gene3D" id="1.20.120.450">
    <property type="entry name" value="dinb family like domain"/>
    <property type="match status" value="1"/>
</dbReference>